<reference evidence="2 3" key="1">
    <citation type="submission" date="2019-08" db="EMBL/GenBank/DDBJ databases">
        <authorList>
            <person name="Peeters C."/>
        </authorList>
    </citation>
    <scope>NUCLEOTIDE SEQUENCE [LARGE SCALE GENOMIC DNA]</scope>
    <source>
        <strain evidence="2 3">LMG 31119</strain>
    </source>
</reference>
<protein>
    <submittedName>
        <fullName evidence="2">FRG domain-containing protein</fullName>
    </submittedName>
</protein>
<dbReference type="SMART" id="SM00901">
    <property type="entry name" value="FRG"/>
    <property type="match status" value="1"/>
</dbReference>
<name>A0ABY6WVD2_9BURK</name>
<dbReference type="Proteomes" id="UP000361468">
    <property type="component" value="Unassembled WGS sequence"/>
</dbReference>
<gene>
    <name evidence="2" type="ORF">PPN31119_04461</name>
</gene>
<organism evidence="2 3">
    <name type="scientific">Pandoraea pnomenusa</name>
    <dbReference type="NCBI Taxonomy" id="93220"/>
    <lineage>
        <taxon>Bacteria</taxon>
        <taxon>Pseudomonadati</taxon>
        <taxon>Pseudomonadota</taxon>
        <taxon>Betaproteobacteria</taxon>
        <taxon>Burkholderiales</taxon>
        <taxon>Burkholderiaceae</taxon>
        <taxon>Pandoraea</taxon>
    </lineage>
</organism>
<accession>A0ABY6WVD2</accession>
<dbReference type="InterPro" id="IPR014966">
    <property type="entry name" value="FRG-dom"/>
</dbReference>
<keyword evidence="3" id="KW-1185">Reference proteome</keyword>
<evidence type="ECO:0000313" key="3">
    <source>
        <dbReference type="Proteomes" id="UP000361468"/>
    </source>
</evidence>
<proteinExistence type="predicted"/>
<sequence length="376" mass="41822">MLTGQFFGHAYLPGVRARYVILNLDADNPGVGRLMVWGSTDQMPPYALEVVVASGGHAGGWTVRGQSAFQLNAQLGYVPEPLPGVEKGTELVAELVEIEPGQMTGTWRLSVGTKTLEVGSTDLRTLASWPALVAVNRVRKWAKFREWADGFRRVNQGYIFRGQMDSGWTLRTSLHRMGRCDLWRYRYGVFQQFIEQFGVATSLDVTPDTPGGLSRLLAFAQHHGLPTPMLDWSSSPYVAAFFAFSDWLTAPENKRPKRVRVYALHTAAMLDITRPTHLSALEPAVALIGASARDNRRMYAQQGHLMLSNVVDLEQWLVSEGGTRKTEILTAIDIDGQVAEEALRDLRFMGLTAAMLFPDLDGACRGLKHQMLLRDF</sequence>
<comment type="caution">
    <text evidence="2">The sequence shown here is derived from an EMBL/GenBank/DDBJ whole genome shotgun (WGS) entry which is preliminary data.</text>
</comment>
<evidence type="ECO:0000259" key="1">
    <source>
        <dbReference type="SMART" id="SM00901"/>
    </source>
</evidence>
<evidence type="ECO:0000313" key="2">
    <source>
        <dbReference type="EMBL" id="VVE72969.1"/>
    </source>
</evidence>
<feature type="domain" description="FRG" evidence="1">
    <location>
        <begin position="154"/>
        <end position="247"/>
    </location>
</feature>
<dbReference type="EMBL" id="CABPSO010000022">
    <property type="protein sequence ID" value="VVE72969.1"/>
    <property type="molecule type" value="Genomic_DNA"/>
</dbReference>
<dbReference type="Pfam" id="PF08867">
    <property type="entry name" value="FRG"/>
    <property type="match status" value="1"/>
</dbReference>